<dbReference type="InterPro" id="IPR025650">
    <property type="entry name" value="Alkyl-DHAP_Synthase"/>
</dbReference>
<dbReference type="Gene3D" id="3.30.300.330">
    <property type="match status" value="1"/>
</dbReference>
<dbReference type="OrthoDB" id="7786253at2759"/>
<feature type="active site" description="Proton donor/acceptor" evidence="9">
    <location>
        <position position="479"/>
    </location>
</feature>
<dbReference type="FunCoup" id="E0VIW8">
    <property type="interactions" value="1088"/>
</dbReference>
<protein>
    <recommendedName>
        <fullName evidence="5 13">Alkylglycerone-phosphate synthase</fullName>
        <shortName evidence="13">Alkyl-DHAP synthase</shortName>
        <ecNumber evidence="5 13">2.5.1.26</ecNumber>
    </recommendedName>
</protein>
<name>E0VIW8_PEDHC</name>
<evidence type="ECO:0000256" key="7">
    <source>
        <dbReference type="ARBA" id="ARBA00022827"/>
    </source>
</evidence>
<evidence type="ECO:0000256" key="3">
    <source>
        <dbReference type="ARBA" id="ARBA00008000"/>
    </source>
</evidence>
<dbReference type="Gene3D" id="3.30.43.10">
    <property type="entry name" value="Uridine Diphospho-n-acetylenolpyruvylglucosamine Reductase, domain 2"/>
    <property type="match status" value="1"/>
</dbReference>
<evidence type="ECO:0000256" key="5">
    <source>
        <dbReference type="ARBA" id="ARBA00012385"/>
    </source>
</evidence>
<evidence type="ECO:0000256" key="11">
    <source>
        <dbReference type="PIRSR" id="PIRSR625650-3"/>
    </source>
</evidence>
<dbReference type="SUPFAM" id="SSF55103">
    <property type="entry name" value="FAD-linked oxidases, C-terminal domain"/>
    <property type="match status" value="1"/>
</dbReference>
<evidence type="ECO:0000256" key="4">
    <source>
        <dbReference type="ARBA" id="ARBA00011738"/>
    </source>
</evidence>
<reference evidence="16" key="3">
    <citation type="submission" date="2021-02" db="UniProtKB">
        <authorList>
            <consortium name="EnsemblMetazoa"/>
        </authorList>
    </citation>
    <scope>IDENTIFICATION</scope>
    <source>
        <strain evidence="16">USDA</strain>
    </source>
</reference>
<dbReference type="HOGENOM" id="CLU_017779_2_2_1"/>
<dbReference type="InterPro" id="IPR036318">
    <property type="entry name" value="FAD-bd_PCMH-like_sf"/>
</dbReference>
<dbReference type="InterPro" id="IPR016166">
    <property type="entry name" value="FAD-bd_PCMH"/>
</dbReference>
<dbReference type="PANTHER" id="PTHR46568">
    <property type="entry name" value="ALKYLDIHYDROXYACETONEPHOSPHATE SYNTHASE, PEROXISOMAL"/>
    <property type="match status" value="1"/>
</dbReference>
<dbReference type="Gene3D" id="3.30.465.10">
    <property type="match status" value="1"/>
</dbReference>
<dbReference type="Pfam" id="PF02913">
    <property type="entry name" value="FAD-oxidase_C"/>
    <property type="match status" value="1"/>
</dbReference>
<dbReference type="CTD" id="8230205"/>
<evidence type="ECO:0000313" key="17">
    <source>
        <dbReference type="Proteomes" id="UP000009046"/>
    </source>
</evidence>
<dbReference type="EnsemblMetazoa" id="PHUM234530-RA">
    <property type="protein sequence ID" value="PHUM234530-PA"/>
    <property type="gene ID" value="PHUM234530"/>
</dbReference>
<dbReference type="EMBL" id="AAZO01002720">
    <property type="status" value="NOT_ANNOTATED_CDS"/>
    <property type="molecule type" value="Genomic_DNA"/>
</dbReference>
<dbReference type="Pfam" id="PF01565">
    <property type="entry name" value="FAD_binding_4"/>
    <property type="match status" value="1"/>
</dbReference>
<evidence type="ECO:0000256" key="1">
    <source>
        <dbReference type="ARBA" id="ARBA00004275"/>
    </source>
</evidence>
<evidence type="ECO:0000256" key="2">
    <source>
        <dbReference type="ARBA" id="ARBA00004670"/>
    </source>
</evidence>
<feature type="binding site" evidence="10">
    <location>
        <position position="417"/>
    </location>
    <ligand>
        <name>substrate</name>
    </ligand>
</feature>
<feature type="binding site" evidence="11">
    <location>
        <begin position="219"/>
        <end position="222"/>
    </location>
    <ligand>
        <name>FAD</name>
        <dbReference type="ChEBI" id="CHEBI:57692"/>
    </ligand>
</feature>
<dbReference type="EC" id="2.5.1.26" evidence="5 13"/>
<feature type="domain" description="FAD-binding PCMH-type" evidence="14">
    <location>
        <begin position="105"/>
        <end position="287"/>
    </location>
</feature>
<dbReference type="VEuPathDB" id="VectorBase:PHUM234530"/>
<dbReference type="SUPFAM" id="SSF56176">
    <property type="entry name" value="FAD-binding/transporter-associated domain-like"/>
    <property type="match status" value="1"/>
</dbReference>
<dbReference type="Gene3D" id="1.10.45.10">
    <property type="entry name" value="Vanillyl-alcohol Oxidase, Chain A, domain 4"/>
    <property type="match status" value="1"/>
</dbReference>
<dbReference type="Gene3D" id="3.30.70.3450">
    <property type="match status" value="1"/>
</dbReference>
<dbReference type="UniPathway" id="UPA00781"/>
<dbReference type="GO" id="GO:0008611">
    <property type="term" value="P:ether lipid biosynthetic process"/>
    <property type="evidence" value="ECO:0007669"/>
    <property type="project" value="UniProtKB-UniPathway"/>
</dbReference>
<dbReference type="InterPro" id="IPR016164">
    <property type="entry name" value="FAD-linked_Oxase-like_C"/>
</dbReference>
<reference evidence="15" key="1">
    <citation type="submission" date="2007-04" db="EMBL/GenBank/DDBJ databases">
        <title>Annotation of Pediculus humanus corporis strain USDA.</title>
        <authorList>
            <person name="Kirkness E."/>
            <person name="Hannick L."/>
            <person name="Hass B."/>
            <person name="Bruggner R."/>
            <person name="Lawson D."/>
            <person name="Bidwell S."/>
            <person name="Joardar V."/>
            <person name="Caler E."/>
            <person name="Walenz B."/>
            <person name="Inman J."/>
            <person name="Schobel S."/>
            <person name="Galinsky K."/>
            <person name="Amedeo P."/>
            <person name="Strausberg R."/>
        </authorList>
    </citation>
    <scope>NUCLEOTIDE SEQUENCE</scope>
    <source>
        <strain evidence="15">USDA</strain>
    </source>
</reference>
<dbReference type="GO" id="GO:0071949">
    <property type="term" value="F:FAD binding"/>
    <property type="evidence" value="ECO:0007669"/>
    <property type="project" value="InterPro"/>
</dbReference>
<comment type="catalytic activity">
    <reaction evidence="13">
        <text>a long chain fatty alcohol + a 1-acylglycerone 3-phosphate = a 1-O-alkylglycerone 3-phosphate + a long-chain fatty acid + H(+)</text>
        <dbReference type="Rhea" id="RHEA:36171"/>
        <dbReference type="ChEBI" id="CHEBI:15378"/>
        <dbReference type="ChEBI" id="CHEBI:17135"/>
        <dbReference type="ChEBI" id="CHEBI:57534"/>
        <dbReference type="ChEBI" id="CHEBI:57560"/>
        <dbReference type="ChEBI" id="CHEBI:73315"/>
        <dbReference type="EC" id="2.5.1.26"/>
    </reaction>
</comment>
<comment type="pathway">
    <text evidence="2 13">Glycerolipid metabolism; ether lipid biosynthesis.</text>
</comment>
<dbReference type="InterPro" id="IPR006094">
    <property type="entry name" value="Oxid_FAD_bind_N"/>
</dbReference>
<evidence type="ECO:0000256" key="6">
    <source>
        <dbReference type="ARBA" id="ARBA00022630"/>
    </source>
</evidence>
<dbReference type="InParanoid" id="E0VIW8"/>
<dbReference type="OMA" id="GTISHQH"/>
<gene>
    <name evidence="16" type="primary">8230205</name>
    <name evidence="15" type="ORF">Phum_PHUM234530</name>
</gene>
<comment type="similarity">
    <text evidence="3 13">Belongs to the FAD-binding oxidoreductase/transferase type 4 family.</text>
</comment>
<dbReference type="Proteomes" id="UP000009046">
    <property type="component" value="Unassembled WGS sequence"/>
</dbReference>
<sequence length="565" mass="63864">MGEDEEIISFTGNRYPIGNSDLPYFLDWVKSKFNLSVETLEKSKNLAKPMPKPEDFPVPITDNEFMAKLEEKNISYSIDGLDRLVRSHGHALHDIIHLRELNFKKQRVPDLVVWPESHDDVVFIVNEAHLRNIVLIPFGGGTSVSWAVLCPKAEKRMFVSLDTSQMNSLLWLDEGNLVACFEAGIVGQDLENILRARGYTSGHEPDSYEFSSLGGWVATRASGMKKNTYGNIEDLLVSVKMVTPNGILQKNSQVPRMSCGPDFNHVILGSEGTLGVITEVSIKIRPLPKYRKYGSIVFPDFESGFKAVREVARHRYQPSSIRLMDNEQFKFGQSLRPTSNYFGVILDGIKKTYITTIKKFDVNKMCVTTLLFEGNAKEIEIQEKRIYEIAKTFGGIPAGEKNGQRGYTLTFVIAYIRDFALDFKIFAESFETSVPWDRALALCNNVKFRVTKECEKHGIKYFLISARVTQSYDSGCCIYFYFGFNGAEIENPLKSYEEIEEAARDEILAVGGSISHHHGVGKLRSRWYPQQVSKLGVELFKLTKAQLDPKNIFANGNLINLHSNL</sequence>
<dbReference type="Gene3D" id="3.30.160.650">
    <property type="match status" value="1"/>
</dbReference>
<dbReference type="InterPro" id="IPR016169">
    <property type="entry name" value="FAD-bd_PCMH_sub2"/>
</dbReference>
<proteinExistence type="inferred from homology"/>
<dbReference type="PANTHER" id="PTHR46568:SF1">
    <property type="entry name" value="ALKYLDIHYDROXYACETONEPHOSPHATE SYNTHASE, PEROXISOMAL"/>
    <property type="match status" value="1"/>
</dbReference>
<dbReference type="GO" id="GO:0008609">
    <property type="term" value="F:alkylglycerone-phosphate synthase activity"/>
    <property type="evidence" value="ECO:0007669"/>
    <property type="project" value="UniProtKB-EC"/>
</dbReference>
<dbReference type="GeneID" id="8230205"/>
<keyword evidence="8 13" id="KW-0576">Peroxisome</keyword>
<feature type="site" description="Important for enzyme activity" evidence="12">
    <location>
        <position position="322"/>
    </location>
</feature>
<dbReference type="GO" id="GO:0005777">
    <property type="term" value="C:peroxisome"/>
    <property type="evidence" value="ECO:0007669"/>
    <property type="project" value="UniProtKB-SubCell"/>
</dbReference>
<dbReference type="AlphaFoldDB" id="E0VIW8"/>
<comment type="function">
    <text evidence="13">Catalyzes the exchange of an acyl for a long-chain alkyl group and the formation of the ether bond in the biosynthesis of ether phospholipids.</text>
</comment>
<reference evidence="15" key="2">
    <citation type="submission" date="2007-04" db="EMBL/GenBank/DDBJ databases">
        <title>The genome of the human body louse.</title>
        <authorList>
            <consortium name="The Human Body Louse Genome Consortium"/>
            <person name="Kirkness E."/>
            <person name="Walenz B."/>
            <person name="Hass B."/>
            <person name="Bruggner R."/>
            <person name="Strausberg R."/>
        </authorList>
    </citation>
    <scope>NUCLEOTIDE SEQUENCE</scope>
    <source>
        <strain evidence="15">USDA</strain>
    </source>
</reference>
<evidence type="ECO:0000256" key="9">
    <source>
        <dbReference type="PIRSR" id="PIRSR625650-1"/>
    </source>
</evidence>
<evidence type="ECO:0000259" key="14">
    <source>
        <dbReference type="PROSITE" id="PS51387"/>
    </source>
</evidence>
<feature type="binding site" evidence="11">
    <location>
        <begin position="271"/>
        <end position="277"/>
    </location>
    <ligand>
        <name>FAD</name>
        <dbReference type="ChEBI" id="CHEBI:57692"/>
    </ligand>
</feature>
<evidence type="ECO:0000313" key="16">
    <source>
        <dbReference type="EnsemblMetazoa" id="PHUM234530-PA"/>
    </source>
</evidence>
<keyword evidence="17" id="KW-1185">Reference proteome</keyword>
<dbReference type="RefSeq" id="XP_002426062.1">
    <property type="nucleotide sequence ID" value="XM_002426017.1"/>
</dbReference>
<dbReference type="PROSITE" id="PS51387">
    <property type="entry name" value="FAD_PCMH"/>
    <property type="match status" value="1"/>
</dbReference>
<evidence type="ECO:0000256" key="12">
    <source>
        <dbReference type="PIRSR" id="PIRSR625650-4"/>
    </source>
</evidence>
<organism>
    <name type="scientific">Pediculus humanus subsp. corporis</name>
    <name type="common">Body louse</name>
    <dbReference type="NCBI Taxonomy" id="121224"/>
    <lineage>
        <taxon>Eukaryota</taxon>
        <taxon>Metazoa</taxon>
        <taxon>Ecdysozoa</taxon>
        <taxon>Arthropoda</taxon>
        <taxon>Hexapoda</taxon>
        <taxon>Insecta</taxon>
        <taxon>Pterygota</taxon>
        <taxon>Neoptera</taxon>
        <taxon>Paraneoptera</taxon>
        <taxon>Psocodea</taxon>
        <taxon>Troctomorpha</taxon>
        <taxon>Phthiraptera</taxon>
        <taxon>Anoplura</taxon>
        <taxon>Pediculidae</taxon>
        <taxon>Pediculus</taxon>
    </lineage>
</organism>
<comment type="subunit">
    <text evidence="4 13">Homodimer.</text>
</comment>
<keyword evidence="13" id="KW-0808">Transferase</keyword>
<dbReference type="InterPro" id="IPR016171">
    <property type="entry name" value="Vanillyl_alc_oxidase_C-sub2"/>
</dbReference>
<keyword evidence="6 13" id="KW-0285">Flavoprotein</keyword>
<keyword evidence="13" id="KW-0443">Lipid metabolism</keyword>
<evidence type="ECO:0000256" key="10">
    <source>
        <dbReference type="PIRSR" id="PIRSR625650-2"/>
    </source>
</evidence>
<evidence type="ECO:0000256" key="8">
    <source>
        <dbReference type="ARBA" id="ARBA00023140"/>
    </source>
</evidence>
<accession>E0VIW8</accession>
<dbReference type="InterPro" id="IPR016167">
    <property type="entry name" value="FAD-bd_PCMH_sub1"/>
</dbReference>
<comment type="subcellular location">
    <subcellularLocation>
        <location evidence="1 13">Peroxisome</location>
    </subcellularLocation>
</comment>
<comment type="cofactor">
    <cofactor evidence="11 13">
        <name>FAD</name>
        <dbReference type="ChEBI" id="CHEBI:57692"/>
    </cofactor>
</comment>
<evidence type="ECO:0000313" key="15">
    <source>
        <dbReference type="EMBL" id="EEB13324.1"/>
    </source>
</evidence>
<dbReference type="InterPro" id="IPR004113">
    <property type="entry name" value="FAD-bd_oxidored_4_C"/>
</dbReference>
<dbReference type="eggNOG" id="KOG1233">
    <property type="taxonomic scope" value="Eukaryota"/>
</dbReference>
<dbReference type="EMBL" id="DS235212">
    <property type="protein sequence ID" value="EEB13324.1"/>
    <property type="molecule type" value="Genomic_DNA"/>
</dbReference>
<dbReference type="KEGG" id="phu:Phum_PHUM234530"/>
<keyword evidence="13" id="KW-0444">Lipid biosynthesis</keyword>
<feature type="binding site" evidence="11">
    <location>
        <begin position="137"/>
        <end position="143"/>
    </location>
    <ligand>
        <name>FAD</name>
        <dbReference type="ChEBI" id="CHEBI:57692"/>
    </ligand>
</feature>
<evidence type="ECO:0000256" key="13">
    <source>
        <dbReference type="RuleBase" id="RU363113"/>
    </source>
</evidence>
<keyword evidence="7 11" id="KW-0274">FAD</keyword>
<dbReference type="STRING" id="121224.E0VIW8"/>